<feature type="domain" description="TonB-dependent receptor plug" evidence="14">
    <location>
        <begin position="59"/>
        <end position="163"/>
    </location>
</feature>
<evidence type="ECO:0000313" key="15">
    <source>
        <dbReference type="EMBL" id="PMR78746.1"/>
    </source>
</evidence>
<feature type="signal peptide" evidence="12">
    <location>
        <begin position="1"/>
        <end position="27"/>
    </location>
</feature>
<evidence type="ECO:0000256" key="9">
    <source>
        <dbReference type="ARBA" id="ARBA00023237"/>
    </source>
</evidence>
<evidence type="ECO:0000256" key="1">
    <source>
        <dbReference type="ARBA" id="ARBA00004571"/>
    </source>
</evidence>
<dbReference type="Gene3D" id="2.40.170.20">
    <property type="entry name" value="TonB-dependent receptor, beta-barrel domain"/>
    <property type="match status" value="1"/>
</dbReference>
<evidence type="ECO:0000256" key="12">
    <source>
        <dbReference type="SAM" id="SignalP"/>
    </source>
</evidence>
<dbReference type="InterPro" id="IPR037066">
    <property type="entry name" value="Plug_dom_sf"/>
</dbReference>
<keyword evidence="6" id="KW-0406">Ion transport</keyword>
<dbReference type="SUPFAM" id="SSF56935">
    <property type="entry name" value="Porins"/>
    <property type="match status" value="1"/>
</dbReference>
<dbReference type="Pfam" id="PF07715">
    <property type="entry name" value="Plug"/>
    <property type="match status" value="1"/>
</dbReference>
<name>A0A2N7UE53_9GAMM</name>
<dbReference type="GO" id="GO:0015889">
    <property type="term" value="P:cobalamin transport"/>
    <property type="evidence" value="ECO:0007669"/>
    <property type="project" value="TreeGrafter"/>
</dbReference>
<dbReference type="OrthoDB" id="9764669at2"/>
<dbReference type="InterPro" id="IPR012910">
    <property type="entry name" value="Plug_dom"/>
</dbReference>
<evidence type="ECO:0000256" key="3">
    <source>
        <dbReference type="ARBA" id="ARBA00022452"/>
    </source>
</evidence>
<dbReference type="GO" id="GO:0009279">
    <property type="term" value="C:cell outer membrane"/>
    <property type="evidence" value="ECO:0007669"/>
    <property type="project" value="UniProtKB-SubCell"/>
</dbReference>
<evidence type="ECO:0000256" key="7">
    <source>
        <dbReference type="ARBA" id="ARBA00023077"/>
    </source>
</evidence>
<gene>
    <name evidence="15" type="ORF">C1H69_00295</name>
</gene>
<dbReference type="AlphaFoldDB" id="A0A2N7UE53"/>
<sequence length="622" mass="67311">MKIGNNASRGLAAFSLAALPLAVQAQAQSQALVDVATDDAYSLNPVVVTAALAPRTADQSLSSVTVLDEAALRRQDPVSIPDLLRGQPGVDVTSNGSFGKSSGVYIRGTGNESTVLMIDGIRLRSATDGGAAWQYLDPRMFDRAEIVRGPRGSLYGADAVGGVVQLFTPESDEDAPQPRFSFGGGSFDTQRYSAGLSGGSGGTRYSFAGSHFSTDGTPIRRGGEDKGYDSTAGFARLAHTFDNGAEVGGLALRARGTNEYDGGENDFVQQVAGIYGELPVSDIWRSRLTLSESRDELDDRAAASDWGPASTSTINTRTRTARWENTLTLDAHELVAGAEYTGDRVSGTTDFDENSRDNVAAFAQGLFDFAPFAVQASLRYDDNEAYGDEVTGGLALGYDVDGHHTLRASYGTAFRAPTFNDLYWPFEDFGDWGSYAGNPDLRAETSKTLELGARGRYQHHFWDLAIYQTVVDDLIATETVNGDSRPTNINEARIRGVELSSGVEIDDWTVAAALTYIDPEDRETGNRIQRRASQSARFDIDRALGEWSLGGSWVVQNHRYNDAANEDRIGGFGLVNLRAGWEFAPMWSARLTVKNALDKEYETVRDYRNAGRAAFVSVHFGQ</sequence>
<dbReference type="EMBL" id="PNRF01000001">
    <property type="protein sequence ID" value="PMR78746.1"/>
    <property type="molecule type" value="Genomic_DNA"/>
</dbReference>
<keyword evidence="3 10" id="KW-1134">Transmembrane beta strand</keyword>
<feature type="chain" id="PRO_5014750249" evidence="12">
    <location>
        <begin position="28"/>
        <end position="622"/>
    </location>
</feature>
<evidence type="ECO:0000256" key="5">
    <source>
        <dbReference type="ARBA" id="ARBA00022729"/>
    </source>
</evidence>
<keyword evidence="8 10" id="KW-0472">Membrane</keyword>
<keyword evidence="15" id="KW-0675">Receptor</keyword>
<evidence type="ECO:0000256" key="10">
    <source>
        <dbReference type="PROSITE-ProRule" id="PRU01360"/>
    </source>
</evidence>
<keyword evidence="16" id="KW-1185">Reference proteome</keyword>
<evidence type="ECO:0000256" key="8">
    <source>
        <dbReference type="ARBA" id="ARBA00023136"/>
    </source>
</evidence>
<reference evidence="15 16" key="1">
    <citation type="submission" date="2018-01" db="EMBL/GenBank/DDBJ databases">
        <title>Halomonas endophytica sp. nov., isolated from storage liquid in the stems of Populus euphratica.</title>
        <authorList>
            <person name="Chen C."/>
        </authorList>
    </citation>
    <scope>NUCLEOTIDE SEQUENCE [LARGE SCALE GENOMIC DNA]</scope>
    <source>
        <strain evidence="15 16">MC28</strain>
    </source>
</reference>
<keyword evidence="5 12" id="KW-0732">Signal</keyword>
<dbReference type="GO" id="GO:0006811">
    <property type="term" value="P:monoatomic ion transport"/>
    <property type="evidence" value="ECO:0007669"/>
    <property type="project" value="UniProtKB-KW"/>
</dbReference>
<evidence type="ECO:0000256" key="4">
    <source>
        <dbReference type="ARBA" id="ARBA00022692"/>
    </source>
</evidence>
<feature type="domain" description="TonB-dependent receptor-like beta-barrel" evidence="13">
    <location>
        <begin position="181"/>
        <end position="595"/>
    </location>
</feature>
<organism evidence="15 16">
    <name type="scientific">Billgrantia endophytica</name>
    <dbReference type="NCBI Taxonomy" id="2033802"/>
    <lineage>
        <taxon>Bacteria</taxon>
        <taxon>Pseudomonadati</taxon>
        <taxon>Pseudomonadota</taxon>
        <taxon>Gammaproteobacteria</taxon>
        <taxon>Oceanospirillales</taxon>
        <taxon>Halomonadaceae</taxon>
        <taxon>Billgrantia</taxon>
    </lineage>
</organism>
<dbReference type="CDD" id="cd01347">
    <property type="entry name" value="ligand_gated_channel"/>
    <property type="match status" value="1"/>
</dbReference>
<dbReference type="Gene3D" id="2.170.130.10">
    <property type="entry name" value="TonB-dependent receptor, plug domain"/>
    <property type="match status" value="1"/>
</dbReference>
<evidence type="ECO:0000259" key="13">
    <source>
        <dbReference type="Pfam" id="PF00593"/>
    </source>
</evidence>
<evidence type="ECO:0000259" key="14">
    <source>
        <dbReference type="Pfam" id="PF07715"/>
    </source>
</evidence>
<evidence type="ECO:0000256" key="11">
    <source>
        <dbReference type="RuleBase" id="RU003357"/>
    </source>
</evidence>
<protein>
    <submittedName>
        <fullName evidence="15">TonB-dependent receptor</fullName>
    </submittedName>
</protein>
<comment type="similarity">
    <text evidence="10 11">Belongs to the TonB-dependent receptor family.</text>
</comment>
<dbReference type="PANTHER" id="PTHR30069:SF53">
    <property type="entry name" value="COLICIN I RECEPTOR-RELATED"/>
    <property type="match status" value="1"/>
</dbReference>
<dbReference type="InterPro" id="IPR000531">
    <property type="entry name" value="Beta-barrel_TonB"/>
</dbReference>
<keyword evidence="2 10" id="KW-0813">Transport</keyword>
<keyword evidence="4 10" id="KW-0812">Transmembrane</keyword>
<comment type="caution">
    <text evidence="15">The sequence shown here is derived from an EMBL/GenBank/DDBJ whole genome shotgun (WGS) entry which is preliminary data.</text>
</comment>
<dbReference type="PANTHER" id="PTHR30069">
    <property type="entry name" value="TONB-DEPENDENT OUTER MEMBRANE RECEPTOR"/>
    <property type="match status" value="1"/>
</dbReference>
<dbReference type="Pfam" id="PF00593">
    <property type="entry name" value="TonB_dep_Rec_b-barrel"/>
    <property type="match status" value="1"/>
</dbReference>
<accession>A0A2N7UE53</accession>
<evidence type="ECO:0000313" key="16">
    <source>
        <dbReference type="Proteomes" id="UP000235803"/>
    </source>
</evidence>
<proteinExistence type="inferred from homology"/>
<evidence type="ECO:0000256" key="2">
    <source>
        <dbReference type="ARBA" id="ARBA00022448"/>
    </source>
</evidence>
<dbReference type="PROSITE" id="PS52016">
    <property type="entry name" value="TONB_DEPENDENT_REC_3"/>
    <property type="match status" value="1"/>
</dbReference>
<keyword evidence="7 11" id="KW-0798">TonB box</keyword>
<dbReference type="InterPro" id="IPR036942">
    <property type="entry name" value="Beta-barrel_TonB_sf"/>
</dbReference>
<comment type="subcellular location">
    <subcellularLocation>
        <location evidence="1 10">Cell outer membrane</location>
        <topology evidence="1 10">Multi-pass membrane protein</topology>
    </subcellularLocation>
</comment>
<evidence type="ECO:0000256" key="6">
    <source>
        <dbReference type="ARBA" id="ARBA00023065"/>
    </source>
</evidence>
<keyword evidence="9 10" id="KW-0998">Cell outer membrane</keyword>
<dbReference type="Proteomes" id="UP000235803">
    <property type="component" value="Unassembled WGS sequence"/>
</dbReference>
<dbReference type="RefSeq" id="WP_102651425.1">
    <property type="nucleotide sequence ID" value="NZ_PNRF01000001.1"/>
</dbReference>
<dbReference type="InterPro" id="IPR039426">
    <property type="entry name" value="TonB-dep_rcpt-like"/>
</dbReference>